<dbReference type="Proteomes" id="UP001592582">
    <property type="component" value="Unassembled WGS sequence"/>
</dbReference>
<keyword evidence="2" id="KW-1185">Reference proteome</keyword>
<name>A0ABV6V9H4_9ACTN</name>
<protein>
    <submittedName>
        <fullName evidence="1">Uncharacterized protein</fullName>
    </submittedName>
</protein>
<evidence type="ECO:0000313" key="2">
    <source>
        <dbReference type="Proteomes" id="UP001592582"/>
    </source>
</evidence>
<dbReference type="EMBL" id="JBHEZX010000005">
    <property type="protein sequence ID" value="MFC1410374.1"/>
    <property type="molecule type" value="Genomic_DNA"/>
</dbReference>
<evidence type="ECO:0000313" key="1">
    <source>
        <dbReference type="EMBL" id="MFC1410374.1"/>
    </source>
</evidence>
<proteinExistence type="predicted"/>
<comment type="caution">
    <text evidence="1">The sequence shown here is derived from an EMBL/GenBank/DDBJ whole genome shotgun (WGS) entry which is preliminary data.</text>
</comment>
<dbReference type="RefSeq" id="WP_380507900.1">
    <property type="nucleotide sequence ID" value="NZ_JBHEZX010000005.1"/>
</dbReference>
<organism evidence="1 2">
    <name type="scientific">Streptacidiphilus alkalitolerans</name>
    <dbReference type="NCBI Taxonomy" id="3342712"/>
    <lineage>
        <taxon>Bacteria</taxon>
        <taxon>Bacillati</taxon>
        <taxon>Actinomycetota</taxon>
        <taxon>Actinomycetes</taxon>
        <taxon>Kitasatosporales</taxon>
        <taxon>Streptomycetaceae</taxon>
        <taxon>Streptacidiphilus</taxon>
    </lineage>
</organism>
<sequence length="131" mass="13691">MPDVRHRAALAAVTCEAAPIIASALADISRPNTLQFTYTACGVIVTATTPQHLADAGPTLQAAFEAALWGVTTGYGPGTIGRDTRINLIAPDTLLSPCAPEARCLYCGRPTPAPIRGCCSAHHATLEHDRN</sequence>
<reference evidence="1 2" key="1">
    <citation type="submission" date="2024-09" db="EMBL/GenBank/DDBJ databases">
        <authorList>
            <person name="Lee S.D."/>
        </authorList>
    </citation>
    <scope>NUCLEOTIDE SEQUENCE [LARGE SCALE GENOMIC DNA]</scope>
    <source>
        <strain evidence="1 2">N1-1</strain>
    </source>
</reference>
<gene>
    <name evidence="1" type="ORF">ACEZDG_13975</name>
</gene>
<accession>A0ABV6V9H4</accession>